<dbReference type="Proteomes" id="UP001210231">
    <property type="component" value="Unassembled WGS sequence"/>
</dbReference>
<sequence>MRISIGEDGKAGYLKIVEGQTPLPFVPISALSPITIGSYNQVEKNRVYYFVAISDNEVNIYCYDGNDNKAYTVLLNSQVSGGLRLRSTDVLSEIKMNKDILYWTNGRTNTNRINVESALKGNDILYPTPSVGYQFPMDITSLTLIKRPFNIPLRPVTFSDTTGFDNVSNHAFYFATRLRFWDGEESVLSPFSTLVNYQYDGYFPQNAILVFLPYENIIQQDVRKIEFIAINAETNLGEVVYVLDKENIEDLNQITRHNSGTEQISFRFKNAKSLETVDSPTIIKQFDSVPLSSQTLEIFRNRVFLGNNDTGYNPPLESHLRLNLITATTGAGLEGYYVKFDVAGFYISLSHRISAIFAYLPLDFSTTKPYGYYVLTANNWATPQVSIININDYTFIGNSPESVVDWMIQNRFSSPTPPSPVYTLWQAIIKDEKTNVVFETSNHIEGYDLRTPTFKSQSSYAASIVFYDQYMRKCGVHHQVQEITTSDRGYGIAVALNSKIEWEITNAGDPNTIPEWAYYYSVVLTKNLRTSFFVQFLATEIKYANRDNDGNYTYSYAPYSDNFVGVAVNLNSLVSQGKGYTMSDGDMVKIYPDDGGDLVVVPVTEQIGSYIIVPLTSIGETSASRRYIVEIYTPTQPISASNFYEVGEINIVQDPETVDRRFTKTKGVFEGDIYIKEVGSGAGMVYAEEMSPRNNKWKFWNTSHSRINIYDPIGNQKKINDVRFSNAYLDGAARSGLSSFDALDVETLPVELNGLMKLQGTTKAASEGNVILAIGRQQTCVLYVGESAIQTASGGQLVVKSDGVISQVNPLKGNFGTLHRESVQELDGHVFWLDVNNRAIVRYDINGLDDLPLIFNSKTYLRKICENYLNPIATDIGELGIIPTAKSGIDRDNLEYLIQFSQFYKTSQEKNPYDPYTGLNQVFVWSVKDRTFVGHRSFKADNMSMIFGKLISFIKGLPYIHNNKSLIFNGTSQNAIAGVINSDNGNFIKVYKALAVEGDKPDSIEVYTFAPNRQRTEMDADEIKTHEGVHYVNVMRDMNSPNTKGGIWEKRAFGDPMRGENAFIKVIYTGENIEKYLKILNINPELSLGSI</sequence>
<dbReference type="EMBL" id="JAQGEF010000007">
    <property type="protein sequence ID" value="MDA3614720.1"/>
    <property type="molecule type" value="Genomic_DNA"/>
</dbReference>
<keyword evidence="2" id="KW-1185">Reference proteome</keyword>
<evidence type="ECO:0000313" key="2">
    <source>
        <dbReference type="Proteomes" id="UP001210231"/>
    </source>
</evidence>
<organism evidence="1 2">
    <name type="scientific">Polluticaenibacter yanchengensis</name>
    <dbReference type="NCBI Taxonomy" id="3014562"/>
    <lineage>
        <taxon>Bacteria</taxon>
        <taxon>Pseudomonadati</taxon>
        <taxon>Bacteroidota</taxon>
        <taxon>Chitinophagia</taxon>
        <taxon>Chitinophagales</taxon>
        <taxon>Chitinophagaceae</taxon>
        <taxon>Polluticaenibacter</taxon>
    </lineage>
</organism>
<proteinExistence type="predicted"/>
<protein>
    <recommendedName>
        <fullName evidence="3">Stabilization protein</fullName>
    </recommendedName>
</protein>
<gene>
    <name evidence="1" type="ORF">O3P16_07865</name>
</gene>
<dbReference type="RefSeq" id="WP_407031045.1">
    <property type="nucleotide sequence ID" value="NZ_JAQGEF010000007.1"/>
</dbReference>
<name>A0ABT4UKH1_9BACT</name>
<evidence type="ECO:0008006" key="3">
    <source>
        <dbReference type="Google" id="ProtNLM"/>
    </source>
</evidence>
<reference evidence="1 2" key="1">
    <citation type="submission" date="2022-12" db="EMBL/GenBank/DDBJ databases">
        <title>Chitinophagaceae gen. sp. nov., a new member of the family Chitinophagaceae, isolated from soil in a chemical factory.</title>
        <authorList>
            <person name="Ke Z."/>
        </authorList>
    </citation>
    <scope>NUCLEOTIDE SEQUENCE [LARGE SCALE GENOMIC DNA]</scope>
    <source>
        <strain evidence="1 2">LY-5</strain>
    </source>
</reference>
<accession>A0ABT4UKH1</accession>
<evidence type="ECO:0000313" key="1">
    <source>
        <dbReference type="EMBL" id="MDA3614720.1"/>
    </source>
</evidence>
<comment type="caution">
    <text evidence="1">The sequence shown here is derived from an EMBL/GenBank/DDBJ whole genome shotgun (WGS) entry which is preliminary data.</text>
</comment>